<gene>
    <name evidence="1" type="ORF">L2E82_05622</name>
</gene>
<evidence type="ECO:0000313" key="1">
    <source>
        <dbReference type="EMBL" id="KAI3791759.1"/>
    </source>
</evidence>
<evidence type="ECO:0000313" key="2">
    <source>
        <dbReference type="Proteomes" id="UP001055811"/>
    </source>
</evidence>
<comment type="caution">
    <text evidence="1">The sequence shown here is derived from an EMBL/GenBank/DDBJ whole genome shotgun (WGS) entry which is preliminary data.</text>
</comment>
<dbReference type="EMBL" id="CM042009">
    <property type="protein sequence ID" value="KAI3791759.1"/>
    <property type="molecule type" value="Genomic_DNA"/>
</dbReference>
<reference evidence="1 2" key="2">
    <citation type="journal article" date="2022" name="Mol. Ecol. Resour.">
        <title>The genomes of chicory, endive, great burdock and yacon provide insights into Asteraceae paleo-polyploidization history and plant inulin production.</title>
        <authorList>
            <person name="Fan W."/>
            <person name="Wang S."/>
            <person name="Wang H."/>
            <person name="Wang A."/>
            <person name="Jiang F."/>
            <person name="Liu H."/>
            <person name="Zhao H."/>
            <person name="Xu D."/>
            <person name="Zhang Y."/>
        </authorList>
    </citation>
    <scope>NUCLEOTIDE SEQUENCE [LARGE SCALE GENOMIC DNA]</scope>
    <source>
        <strain evidence="2">cv. Punajuju</strain>
        <tissue evidence="1">Leaves</tissue>
    </source>
</reference>
<reference evidence="2" key="1">
    <citation type="journal article" date="2022" name="Mol. Ecol. Resour.">
        <title>The genomes of chicory, endive, great burdock and yacon provide insights into Asteraceae palaeo-polyploidization history and plant inulin production.</title>
        <authorList>
            <person name="Fan W."/>
            <person name="Wang S."/>
            <person name="Wang H."/>
            <person name="Wang A."/>
            <person name="Jiang F."/>
            <person name="Liu H."/>
            <person name="Zhao H."/>
            <person name="Xu D."/>
            <person name="Zhang Y."/>
        </authorList>
    </citation>
    <scope>NUCLEOTIDE SEQUENCE [LARGE SCALE GENOMIC DNA]</scope>
    <source>
        <strain evidence="2">cv. Punajuju</strain>
    </source>
</reference>
<keyword evidence="2" id="KW-1185">Reference proteome</keyword>
<dbReference type="Proteomes" id="UP001055811">
    <property type="component" value="Linkage Group LG01"/>
</dbReference>
<organism evidence="1 2">
    <name type="scientific">Cichorium intybus</name>
    <name type="common">Chicory</name>
    <dbReference type="NCBI Taxonomy" id="13427"/>
    <lineage>
        <taxon>Eukaryota</taxon>
        <taxon>Viridiplantae</taxon>
        <taxon>Streptophyta</taxon>
        <taxon>Embryophyta</taxon>
        <taxon>Tracheophyta</taxon>
        <taxon>Spermatophyta</taxon>
        <taxon>Magnoliopsida</taxon>
        <taxon>eudicotyledons</taxon>
        <taxon>Gunneridae</taxon>
        <taxon>Pentapetalae</taxon>
        <taxon>asterids</taxon>
        <taxon>campanulids</taxon>
        <taxon>Asterales</taxon>
        <taxon>Asteraceae</taxon>
        <taxon>Cichorioideae</taxon>
        <taxon>Cichorieae</taxon>
        <taxon>Cichoriinae</taxon>
        <taxon>Cichorium</taxon>
    </lineage>
</organism>
<proteinExistence type="predicted"/>
<protein>
    <submittedName>
        <fullName evidence="1">Uncharacterized protein</fullName>
    </submittedName>
</protein>
<accession>A0ACB9H7M0</accession>
<sequence length="173" mass="19983">MATRNIGHHLYNHRPKFLYLEAFVADQRICSNNDDDSDNFEMMKFDIWSTTDEHHINTENPIPKSTITSRKLPLKPHRSHQRTLPITGKSLPVNVPDWSKILRDPYTISDGQHVNDDDDGGGHYEEWLPPHEYLARIRSASFSVHEGVGRTLKGRDLSRLRNAILKQTGFEQD</sequence>
<name>A0ACB9H7M0_CICIN</name>